<dbReference type="Gene3D" id="3.10.310.20">
    <property type="entry name" value="DHHA2 domain"/>
    <property type="match status" value="1"/>
</dbReference>
<dbReference type="PANTHER" id="PTHR12112:SF39">
    <property type="entry name" value="EG:152A3.5 PROTEIN (FBGN0003116_PN PROTEIN)"/>
    <property type="match status" value="1"/>
</dbReference>
<dbReference type="OrthoDB" id="374045at2759"/>
<keyword evidence="3" id="KW-0378">Hydrolase</keyword>
<sequence length="539" mass="58866">MFRRLSARIRSGSSAGKRAGSRVEPAAQGDQSLKWLKAIHNAQQGPGLRTSAETPESAFEAGPSLSPSPSESDFLCTSTEDGSEDPFFSPNSSPFPFQSDLNLPYDRYSPPESPLLSPSSEAASSSPSDHDAFPSESEPSTPDSCSVSGFEPELEVLSPGFDTGVEDLNVFLRESRYRFEDRANNTPITVVLGNEAADLDSMVSAIAYARLLEATRSPSSAVVVPLLNIPRRDLPLRTEAAYLFSTMGLDLDALLFVDEVDLDALSSSGRLRLVLVDHNRLARSQEHLHRSVIEIVDHHEPEGLYPWVEERLIEPVGSCCTLVAERISEQAPELLQGRGLSKLLLSAILLDTSNLDDTVGRSTESDEIMAALLVNGAGTLGRYGLFELLRAKRFDQSGLSTADLLRKDYKQWLMAPDANVGISAVGLPLRKMASKDKDFKSEVKSFAAQHDLEVLVIMSMFYDVMGNFKRQIAIVADDEALVRDIAKFLASPDAGLRLTANPAAGFPDFSKVYNQTCLTASRKKVQPLLKEFFASRFGQ</sequence>
<dbReference type="Pfam" id="PF02833">
    <property type="entry name" value="DHHA2"/>
    <property type="match status" value="1"/>
</dbReference>
<feature type="compositionally biased region" description="Polar residues" evidence="5">
    <location>
        <begin position="137"/>
        <end position="147"/>
    </location>
</feature>
<dbReference type="InterPro" id="IPR038763">
    <property type="entry name" value="DHH_sf"/>
</dbReference>
<feature type="region of interest" description="Disordered" evidence="5">
    <location>
        <begin position="1"/>
        <end position="149"/>
    </location>
</feature>
<evidence type="ECO:0000313" key="8">
    <source>
        <dbReference type="Proteomes" id="UP000054558"/>
    </source>
</evidence>
<evidence type="ECO:0000256" key="3">
    <source>
        <dbReference type="ARBA" id="ARBA00022801"/>
    </source>
</evidence>
<keyword evidence="4" id="KW-0464">Manganese</keyword>
<dbReference type="InterPro" id="IPR038222">
    <property type="entry name" value="DHHA2_dom_sf"/>
</dbReference>
<evidence type="ECO:0000256" key="1">
    <source>
        <dbReference type="ARBA" id="ARBA00001936"/>
    </source>
</evidence>
<dbReference type="STRING" id="105231.A0A1Y1HKQ7"/>
<feature type="compositionally biased region" description="Low complexity" evidence="5">
    <location>
        <begin position="86"/>
        <end position="99"/>
    </location>
</feature>
<dbReference type="OMA" id="KPMEPAF"/>
<dbReference type="SMART" id="SM01131">
    <property type="entry name" value="DHHA2"/>
    <property type="match status" value="1"/>
</dbReference>
<dbReference type="GO" id="GO:0004309">
    <property type="term" value="F:exopolyphosphatase activity"/>
    <property type="evidence" value="ECO:0000318"/>
    <property type="project" value="GO_Central"/>
</dbReference>
<feature type="compositionally biased region" description="Polar residues" evidence="5">
    <location>
        <begin position="65"/>
        <end position="80"/>
    </location>
</feature>
<reference evidence="7 8" key="1">
    <citation type="journal article" date="2014" name="Nat. Commun.">
        <title>Klebsormidium flaccidum genome reveals primary factors for plant terrestrial adaptation.</title>
        <authorList>
            <person name="Hori K."/>
            <person name="Maruyama F."/>
            <person name="Fujisawa T."/>
            <person name="Togashi T."/>
            <person name="Yamamoto N."/>
            <person name="Seo M."/>
            <person name="Sato S."/>
            <person name="Yamada T."/>
            <person name="Mori H."/>
            <person name="Tajima N."/>
            <person name="Moriyama T."/>
            <person name="Ikeuchi M."/>
            <person name="Watanabe M."/>
            <person name="Wada H."/>
            <person name="Kobayashi K."/>
            <person name="Saito M."/>
            <person name="Masuda T."/>
            <person name="Sasaki-Sekimoto Y."/>
            <person name="Mashiguchi K."/>
            <person name="Awai K."/>
            <person name="Shimojima M."/>
            <person name="Masuda S."/>
            <person name="Iwai M."/>
            <person name="Nobusawa T."/>
            <person name="Narise T."/>
            <person name="Kondo S."/>
            <person name="Saito H."/>
            <person name="Sato R."/>
            <person name="Murakawa M."/>
            <person name="Ihara Y."/>
            <person name="Oshima-Yamada Y."/>
            <person name="Ohtaka K."/>
            <person name="Satoh M."/>
            <person name="Sonobe K."/>
            <person name="Ishii M."/>
            <person name="Ohtani R."/>
            <person name="Kanamori-Sato M."/>
            <person name="Honoki R."/>
            <person name="Miyazaki D."/>
            <person name="Mochizuki H."/>
            <person name="Umetsu J."/>
            <person name="Higashi K."/>
            <person name="Shibata D."/>
            <person name="Kamiya Y."/>
            <person name="Sato N."/>
            <person name="Nakamura Y."/>
            <person name="Tabata S."/>
            <person name="Ida S."/>
            <person name="Kurokawa K."/>
            <person name="Ohta H."/>
        </authorList>
    </citation>
    <scope>NUCLEOTIDE SEQUENCE [LARGE SCALE GENOMIC DNA]</scope>
    <source>
        <strain evidence="7 8">NIES-2285</strain>
    </source>
</reference>
<comment type="cofactor">
    <cofactor evidence="1">
        <name>Mn(2+)</name>
        <dbReference type="ChEBI" id="CHEBI:29035"/>
    </cofactor>
</comment>
<dbReference type="InterPro" id="IPR001667">
    <property type="entry name" value="DDH_dom"/>
</dbReference>
<dbReference type="Pfam" id="PF01368">
    <property type="entry name" value="DHH"/>
    <property type="match status" value="1"/>
</dbReference>
<evidence type="ECO:0000313" key="7">
    <source>
        <dbReference type="EMBL" id="GAQ78212.1"/>
    </source>
</evidence>
<evidence type="ECO:0000256" key="2">
    <source>
        <dbReference type="ARBA" id="ARBA00022723"/>
    </source>
</evidence>
<organism evidence="7 8">
    <name type="scientific">Klebsormidium nitens</name>
    <name type="common">Green alga</name>
    <name type="synonym">Ulothrix nitens</name>
    <dbReference type="NCBI Taxonomy" id="105231"/>
    <lineage>
        <taxon>Eukaryota</taxon>
        <taxon>Viridiplantae</taxon>
        <taxon>Streptophyta</taxon>
        <taxon>Klebsormidiophyceae</taxon>
        <taxon>Klebsormidiales</taxon>
        <taxon>Klebsormidiaceae</taxon>
        <taxon>Klebsormidium</taxon>
    </lineage>
</organism>
<evidence type="ECO:0000259" key="6">
    <source>
        <dbReference type="SMART" id="SM01131"/>
    </source>
</evidence>
<dbReference type="EMBL" id="DF236958">
    <property type="protein sequence ID" value="GAQ78212.1"/>
    <property type="molecule type" value="Genomic_DNA"/>
</dbReference>
<feature type="domain" description="DHHA2" evidence="6">
    <location>
        <begin position="386"/>
        <end position="533"/>
    </location>
</feature>
<dbReference type="Gene3D" id="3.90.1640.10">
    <property type="entry name" value="inorganic pyrophosphatase (n-terminal core)"/>
    <property type="match status" value="1"/>
</dbReference>
<dbReference type="GO" id="GO:0005737">
    <property type="term" value="C:cytoplasm"/>
    <property type="evidence" value="ECO:0000318"/>
    <property type="project" value="GO_Central"/>
</dbReference>
<protein>
    <submittedName>
        <fullName evidence="7">Exopolyphosphatase</fullName>
    </submittedName>
</protein>
<dbReference type="SUPFAM" id="SSF64182">
    <property type="entry name" value="DHH phosphoesterases"/>
    <property type="match status" value="1"/>
</dbReference>
<dbReference type="GO" id="GO:0046872">
    <property type="term" value="F:metal ion binding"/>
    <property type="evidence" value="ECO:0007669"/>
    <property type="project" value="UniProtKB-KW"/>
</dbReference>
<accession>A0A1Y1HKQ7</accession>
<feature type="compositionally biased region" description="Low complexity" evidence="5">
    <location>
        <begin position="114"/>
        <end position="127"/>
    </location>
</feature>
<keyword evidence="2" id="KW-0479">Metal-binding</keyword>
<proteinExistence type="predicted"/>
<dbReference type="AlphaFoldDB" id="A0A1Y1HKQ7"/>
<dbReference type="Proteomes" id="UP000054558">
    <property type="component" value="Unassembled WGS sequence"/>
</dbReference>
<dbReference type="PANTHER" id="PTHR12112">
    <property type="entry name" value="BNIP - RELATED"/>
    <property type="match status" value="1"/>
</dbReference>
<name>A0A1Y1HKQ7_KLENI</name>
<evidence type="ECO:0000256" key="4">
    <source>
        <dbReference type="ARBA" id="ARBA00023211"/>
    </source>
</evidence>
<dbReference type="InterPro" id="IPR004097">
    <property type="entry name" value="DHHA2"/>
</dbReference>
<gene>
    <name evidence="7" type="ORF">KFL_000090580</name>
</gene>
<evidence type="ECO:0000256" key="5">
    <source>
        <dbReference type="SAM" id="MobiDB-lite"/>
    </source>
</evidence>
<keyword evidence="8" id="KW-1185">Reference proteome</keyword>
<feature type="compositionally biased region" description="Low complexity" evidence="5">
    <location>
        <begin position="8"/>
        <end position="18"/>
    </location>
</feature>